<organism evidence="1 2">
    <name type="scientific">Opisthorchis viverrini</name>
    <name type="common">Southeast Asian liver fluke</name>
    <dbReference type="NCBI Taxonomy" id="6198"/>
    <lineage>
        <taxon>Eukaryota</taxon>
        <taxon>Metazoa</taxon>
        <taxon>Spiralia</taxon>
        <taxon>Lophotrochozoa</taxon>
        <taxon>Platyhelminthes</taxon>
        <taxon>Trematoda</taxon>
        <taxon>Digenea</taxon>
        <taxon>Opisthorchiida</taxon>
        <taxon>Opisthorchiata</taxon>
        <taxon>Opisthorchiidae</taxon>
        <taxon>Opisthorchis</taxon>
    </lineage>
</organism>
<dbReference type="KEGG" id="ovi:T265_02564"/>
<proteinExistence type="predicted"/>
<reference evidence="1 2" key="1">
    <citation type="submission" date="2013-11" db="EMBL/GenBank/DDBJ databases">
        <title>Opisthorchis viverrini - life in the bile duct.</title>
        <authorList>
            <person name="Young N.D."/>
            <person name="Nagarajan N."/>
            <person name="Lin S.J."/>
            <person name="Korhonen P.K."/>
            <person name="Jex A.R."/>
            <person name="Hall R.S."/>
            <person name="Safavi-Hemami H."/>
            <person name="Kaewkong W."/>
            <person name="Bertrand D."/>
            <person name="Gao S."/>
            <person name="Seet Q."/>
            <person name="Wongkham S."/>
            <person name="Teh B.T."/>
            <person name="Wongkham C."/>
            <person name="Intapan P.M."/>
            <person name="Maleewong W."/>
            <person name="Yang X."/>
            <person name="Hu M."/>
            <person name="Wang Z."/>
            <person name="Hofmann A."/>
            <person name="Sternberg P.W."/>
            <person name="Tan P."/>
            <person name="Wang J."/>
            <person name="Gasser R.B."/>
        </authorList>
    </citation>
    <scope>NUCLEOTIDE SEQUENCE [LARGE SCALE GENOMIC DNA]</scope>
</reference>
<keyword evidence="2" id="KW-1185">Reference proteome</keyword>
<accession>A0A074ZYP8</accession>
<name>A0A074ZYP8_OPIVI</name>
<dbReference type="CTD" id="20316752"/>
<evidence type="ECO:0000313" key="2">
    <source>
        <dbReference type="Proteomes" id="UP000054324"/>
    </source>
</evidence>
<dbReference type="AlphaFoldDB" id="A0A074ZYP8"/>
<gene>
    <name evidence="1" type="ORF">T265_02564</name>
</gene>
<dbReference type="Proteomes" id="UP000054324">
    <property type="component" value="Unassembled WGS sequence"/>
</dbReference>
<dbReference type="RefSeq" id="XP_009165107.1">
    <property type="nucleotide sequence ID" value="XM_009166843.1"/>
</dbReference>
<dbReference type="EMBL" id="KL596650">
    <property type="protein sequence ID" value="KER31112.1"/>
    <property type="molecule type" value="Genomic_DNA"/>
</dbReference>
<dbReference type="GeneID" id="20316752"/>
<protein>
    <submittedName>
        <fullName evidence="1">Uncharacterized protein</fullName>
    </submittedName>
</protein>
<evidence type="ECO:0000313" key="1">
    <source>
        <dbReference type="EMBL" id="KER31112.1"/>
    </source>
</evidence>
<sequence length="250" mass="28326">MLGCYYDLRAEQNDHDSHWLILASVRTEQLLSAYCVRPDIQHRASRSKGLEDKAWEARLGGSSMEDIRHLGTNWPKWGGSTWMGEFDLKDETGEKALETVIQLRLLHHGWKKVEQDSNESQLNFSWAEFLTTFDKEFLRTIQTNQVEQVTDVPNNFRIFDFFGLLGPTSLPVSTDNRIHLVSDDASGGIVVAARVFVAGPPAKTWFYQRSNIWTRLAGSCQKQEFGLCLALWISVPSGRSYLTSDGPAEV</sequence>